<dbReference type="Gene3D" id="2.130.10.10">
    <property type="entry name" value="YVTN repeat-like/Quinoprotein amine dehydrogenase"/>
    <property type="match status" value="3"/>
</dbReference>
<accession>A0A919TWC9</accession>
<dbReference type="InterPro" id="IPR035897">
    <property type="entry name" value="Toll_tir_struct_dom_sf"/>
</dbReference>
<evidence type="ECO:0000259" key="2">
    <source>
        <dbReference type="PROSITE" id="PS50104"/>
    </source>
</evidence>
<keyword evidence="1" id="KW-0812">Transmembrane</keyword>
<dbReference type="Gene3D" id="3.40.50.10140">
    <property type="entry name" value="Toll/interleukin-1 receptor homology (TIR) domain"/>
    <property type="match status" value="1"/>
</dbReference>
<gene>
    <name evidence="3" type="ORF">Ate02nite_58950</name>
</gene>
<dbReference type="Proteomes" id="UP000623608">
    <property type="component" value="Unassembled WGS sequence"/>
</dbReference>
<organism evidence="3 4">
    <name type="scientific">Paractinoplanes tereljensis</name>
    <dbReference type="NCBI Taxonomy" id="571912"/>
    <lineage>
        <taxon>Bacteria</taxon>
        <taxon>Bacillati</taxon>
        <taxon>Actinomycetota</taxon>
        <taxon>Actinomycetes</taxon>
        <taxon>Micromonosporales</taxon>
        <taxon>Micromonosporaceae</taxon>
        <taxon>Paractinoplanes</taxon>
    </lineage>
</organism>
<dbReference type="PANTHER" id="PTHR19879">
    <property type="entry name" value="TRANSCRIPTION INITIATION FACTOR TFIID"/>
    <property type="match status" value="1"/>
</dbReference>
<keyword evidence="4" id="KW-1185">Reference proteome</keyword>
<dbReference type="EMBL" id="BOMY01000038">
    <property type="protein sequence ID" value="GIF23165.1"/>
    <property type="molecule type" value="Genomic_DNA"/>
</dbReference>
<evidence type="ECO:0000313" key="3">
    <source>
        <dbReference type="EMBL" id="GIF23165.1"/>
    </source>
</evidence>
<dbReference type="InterPro" id="IPR011044">
    <property type="entry name" value="Quino_amine_DH_bsu"/>
</dbReference>
<name>A0A919TWC9_9ACTN</name>
<reference evidence="3" key="1">
    <citation type="submission" date="2021-01" db="EMBL/GenBank/DDBJ databases">
        <title>Whole genome shotgun sequence of Actinoplanes tereljensis NBRC 105297.</title>
        <authorList>
            <person name="Komaki H."/>
            <person name="Tamura T."/>
        </authorList>
    </citation>
    <scope>NUCLEOTIDE SEQUENCE</scope>
    <source>
        <strain evidence="3">NBRC 105297</strain>
    </source>
</reference>
<proteinExistence type="predicted"/>
<dbReference type="PANTHER" id="PTHR19879:SF9">
    <property type="entry name" value="TRANSCRIPTION INITIATION FACTOR TFIID SUBUNIT 5"/>
    <property type="match status" value="1"/>
</dbReference>
<feature type="transmembrane region" description="Helical" evidence="1">
    <location>
        <begin position="194"/>
        <end position="215"/>
    </location>
</feature>
<dbReference type="AlphaFoldDB" id="A0A919TWC9"/>
<dbReference type="InterPro" id="IPR001680">
    <property type="entry name" value="WD40_rpt"/>
</dbReference>
<dbReference type="PROSITE" id="PS50104">
    <property type="entry name" value="TIR"/>
    <property type="match status" value="1"/>
</dbReference>
<sequence>MTVGYDVFISYSHSADGRLGPGLRDGLHQFARPWRRLRALRVFCDKQSLSANPAVWSTIATALDQSRTFVLLASPQAAQSPWVNREVERWLAMRPRRPLLIGLTDGEIAWDGTAGDFDWERTTALPESLRAWFDEEPLWIDLRDVRADHDLNMANPAFADRIATLAAPLHGRSKDELVGEDIRQHRRGRRFRRLSLAGMAVLTILALTAGATAYLQLGQARQQRDRATAQEREATARGLVFQAQTLSVRDPATAFRLELAAHALHPSPEHRATLAADLESSRFRGVRAQVNAAKTMVVQGDLMLVGESRQASLWDLREPARRLATLPAPGVFGASVALSADGRLALVGYSNCDPVCESSAGTADLWDVSTPRTPVKTATMDPGQGPIGAVALSPGGEIAFTATDYGYDDSSPTLWDIRDRTRPRLLTGRPTETASAAGDGVFSPHGAVMATGSGLWDISRPAVHRPLAQPADGFGPSAPAFRKDGDLLVAGGDRVTLWDVRDPTRPRVLSRITDFVHPISNVVFRGDGKAILAVSEEEHTVFTYDVSDPSRPVRTLSLTGPAGVLAAGFADQDSTVLALQSDGAVIAWDAAAAGPPGRTGRPAPVLAAVGALTSEGGDAILLAGFSGPGRYPPAARATISPDGRTAVATSGPVADTVTVYDVSDPVHPAQIITFAPQVRSIGPIASHPDGHTILIGGTDDTGPAVVIWDLADPRRPAKLGTIRRAKDGGLDALAVSPDGRTAFVGGYDEAALWDVTDLRRPRSLPTSPGLVAAAQSQQVTGATFSPDGHLLLVGGISHTTIVDTTDRDRTVAAGDLPGGVSIVSGVAISRTGQLAVTSGFAQPGAKDPTPTAVVWLITDPTYPRRIAEVPTQAAVAFAADGRTLVTENNAGLPLYWDITRPAAIAEDPIAYGCRLVAGPLNEAEWRRFVPALPYRTSCPGR</sequence>
<evidence type="ECO:0000256" key="1">
    <source>
        <dbReference type="SAM" id="Phobius"/>
    </source>
</evidence>
<dbReference type="Pfam" id="PF13676">
    <property type="entry name" value="TIR_2"/>
    <property type="match status" value="1"/>
</dbReference>
<dbReference type="GO" id="GO:0007165">
    <property type="term" value="P:signal transduction"/>
    <property type="evidence" value="ECO:0007669"/>
    <property type="project" value="InterPro"/>
</dbReference>
<dbReference type="SMART" id="SM00320">
    <property type="entry name" value="WD40"/>
    <property type="match status" value="6"/>
</dbReference>
<dbReference type="SUPFAM" id="SSF50969">
    <property type="entry name" value="YVTN repeat-like/Quinoprotein amine dehydrogenase"/>
    <property type="match status" value="1"/>
</dbReference>
<dbReference type="InterPro" id="IPR000157">
    <property type="entry name" value="TIR_dom"/>
</dbReference>
<dbReference type="SUPFAM" id="SSF52200">
    <property type="entry name" value="Toll/Interleukin receptor TIR domain"/>
    <property type="match status" value="1"/>
</dbReference>
<dbReference type="SUPFAM" id="SSF50998">
    <property type="entry name" value="Quinoprotein alcohol dehydrogenase-like"/>
    <property type="match status" value="1"/>
</dbReference>
<dbReference type="InterPro" id="IPR015943">
    <property type="entry name" value="WD40/YVTN_repeat-like_dom_sf"/>
</dbReference>
<dbReference type="InterPro" id="IPR011047">
    <property type="entry name" value="Quinoprotein_ADH-like_sf"/>
</dbReference>
<keyword evidence="1" id="KW-0472">Membrane</keyword>
<evidence type="ECO:0000313" key="4">
    <source>
        <dbReference type="Proteomes" id="UP000623608"/>
    </source>
</evidence>
<dbReference type="SMART" id="SM00255">
    <property type="entry name" value="TIR"/>
    <property type="match status" value="1"/>
</dbReference>
<protein>
    <recommendedName>
        <fullName evidence="2">TIR domain-containing protein</fullName>
    </recommendedName>
</protein>
<feature type="domain" description="TIR" evidence="2">
    <location>
        <begin position="3"/>
        <end position="149"/>
    </location>
</feature>
<comment type="caution">
    <text evidence="3">The sequence shown here is derived from an EMBL/GenBank/DDBJ whole genome shotgun (WGS) entry which is preliminary data.</text>
</comment>
<dbReference type="RefSeq" id="WP_203811068.1">
    <property type="nucleotide sequence ID" value="NZ_BOMY01000038.1"/>
</dbReference>
<keyword evidence="1" id="KW-1133">Transmembrane helix</keyword>